<dbReference type="InterPro" id="IPR029063">
    <property type="entry name" value="SAM-dependent_MTases_sf"/>
</dbReference>
<organism evidence="2 3">
    <name type="scientific">Helicobacter saguini</name>
    <dbReference type="NCBI Taxonomy" id="1548018"/>
    <lineage>
        <taxon>Bacteria</taxon>
        <taxon>Pseudomonadati</taxon>
        <taxon>Campylobacterota</taxon>
        <taxon>Epsilonproteobacteria</taxon>
        <taxon>Campylobacterales</taxon>
        <taxon>Helicobacteraceae</taxon>
        <taxon>Helicobacter</taxon>
    </lineage>
</organism>
<evidence type="ECO:0000313" key="4">
    <source>
        <dbReference type="Proteomes" id="UP000477070"/>
    </source>
</evidence>
<dbReference type="RefSeq" id="WP_138127214.1">
    <property type="nucleotide sequence ID" value="NZ_JRMP02000001.1"/>
</dbReference>
<evidence type="ECO:0000313" key="1">
    <source>
        <dbReference type="EMBL" id="MWV68671.1"/>
    </source>
</evidence>
<dbReference type="Proteomes" id="UP000477070">
    <property type="component" value="Unassembled WGS sequence"/>
</dbReference>
<sequence length="128" mass="15308">MVYAQEVLYTITDLHSHARLIYDILESNGVYFATIGCHTDNPFFNEWRREIIREEESYPVNEYSLDYITEIFSSVGFEVGLKRLSDEYFCIYHPRVIKEFGSMMNLVKHCDEYKMLFCFYKATHNDKN</sequence>
<name>A0A4U8TAU3_9HELI</name>
<evidence type="ECO:0000313" key="3">
    <source>
        <dbReference type="Proteomes" id="UP000029714"/>
    </source>
</evidence>
<reference evidence="2" key="3">
    <citation type="submission" date="2018-04" db="EMBL/GenBank/DDBJ databases">
        <authorList>
            <person name="Sheh A."/>
            <person name="Shen Z."/>
            <person name="Mannion A.J."/>
            <person name="Fox J.G."/>
        </authorList>
    </citation>
    <scope>NUCLEOTIDE SEQUENCE</scope>
    <source>
        <strain evidence="2">MIT 97-6194</strain>
    </source>
</reference>
<dbReference type="AlphaFoldDB" id="A0A4U8TAU3"/>
<dbReference type="SUPFAM" id="SSF53335">
    <property type="entry name" value="S-adenosyl-L-methionine-dependent methyltransferases"/>
    <property type="match status" value="1"/>
</dbReference>
<reference evidence="2 3" key="1">
    <citation type="journal article" date="2014" name="Genome Announc.">
        <title>Draft genome sequences of eight enterohepatic helicobacter species isolated from both laboratory and wild rodents.</title>
        <authorList>
            <person name="Sheh A."/>
            <person name="Shen Z."/>
            <person name="Fox J.G."/>
        </authorList>
    </citation>
    <scope>NUCLEOTIDE SEQUENCE [LARGE SCALE GENOMIC DNA]</scope>
    <source>
        <strain evidence="2 3">MIT 97-6194</strain>
    </source>
</reference>
<dbReference type="EMBL" id="JRMP02000001">
    <property type="protein sequence ID" value="TLD95807.1"/>
    <property type="molecule type" value="Genomic_DNA"/>
</dbReference>
<dbReference type="OrthoDB" id="9791837at2"/>
<reference evidence="1 4" key="4">
    <citation type="submission" date="2019-12" db="EMBL/GenBank/DDBJ databases">
        <title>Multi-Generational Helicobacter saguini Isolates.</title>
        <authorList>
            <person name="Mannion A."/>
            <person name="Shen Z."/>
            <person name="Fox J.G."/>
        </authorList>
    </citation>
    <scope>NUCLEOTIDE SEQUENCE [LARGE SCALE GENOMIC DNA]</scope>
    <source>
        <strain evidence="1">16-048</strain>
        <strain evidence="4">16-048 (F4)</strain>
    </source>
</reference>
<protein>
    <submittedName>
        <fullName evidence="2">Uncharacterized protein</fullName>
    </submittedName>
</protein>
<gene>
    <name evidence="1" type="ORF">DCO61_01135</name>
    <name evidence="2" type="ORF">LS64_000075</name>
</gene>
<keyword evidence="3" id="KW-1185">Reference proteome</keyword>
<comment type="caution">
    <text evidence="2">The sequence shown here is derived from an EMBL/GenBank/DDBJ whole genome shotgun (WGS) entry which is preliminary data.</text>
</comment>
<evidence type="ECO:0000313" key="2">
    <source>
        <dbReference type="EMBL" id="TLD95807.1"/>
    </source>
</evidence>
<reference evidence="2 3" key="2">
    <citation type="journal article" date="2016" name="Infect. Immun.">
        <title>Helicobacter saguini, a Novel Helicobacter Isolated from Cotton-Top Tamarins with Ulcerative Colitis, Has Proinflammatory Properties and Induces Typhlocolitis and Dysplasia in Gnotobiotic IL-10-/- Mice.</title>
        <authorList>
            <person name="Shen Z."/>
            <person name="Mannion A."/>
            <person name="Whary M.T."/>
            <person name="Muthupalani S."/>
            <person name="Sheh A."/>
            <person name="Feng Y."/>
            <person name="Gong G."/>
            <person name="Vandamme P."/>
            <person name="Holcombe H.R."/>
            <person name="Paster B.J."/>
            <person name="Fox J.G."/>
        </authorList>
    </citation>
    <scope>NUCLEOTIDE SEQUENCE [LARGE SCALE GENOMIC DNA]</scope>
    <source>
        <strain evidence="2 3">MIT 97-6194</strain>
    </source>
</reference>
<dbReference type="Proteomes" id="UP000029714">
    <property type="component" value="Unassembled WGS sequence"/>
</dbReference>
<proteinExistence type="predicted"/>
<accession>A0A4U8TAU3</accession>
<dbReference type="Gene3D" id="3.40.50.150">
    <property type="entry name" value="Vaccinia Virus protein VP39"/>
    <property type="match status" value="1"/>
</dbReference>
<dbReference type="EMBL" id="QBIU01000001">
    <property type="protein sequence ID" value="MWV68671.1"/>
    <property type="molecule type" value="Genomic_DNA"/>
</dbReference>